<dbReference type="RefSeq" id="WP_344289412.1">
    <property type="nucleotide sequence ID" value="NZ_BAAAPF010000040.1"/>
</dbReference>
<feature type="region of interest" description="Disordered" evidence="1">
    <location>
        <begin position="64"/>
        <end position="85"/>
    </location>
</feature>
<dbReference type="NCBIfam" id="TIGR03083">
    <property type="entry name" value="maleylpyruvate isomerase family mycothiol-dependent enzyme"/>
    <property type="match status" value="1"/>
</dbReference>
<dbReference type="InterPro" id="IPR034660">
    <property type="entry name" value="DinB/YfiT-like"/>
</dbReference>
<name>A0ABP5JNU0_9ACTN</name>
<dbReference type="Pfam" id="PF11716">
    <property type="entry name" value="MDMPI_N"/>
    <property type="match status" value="1"/>
</dbReference>
<keyword evidence="4" id="KW-1185">Reference proteome</keyword>
<evidence type="ECO:0000313" key="4">
    <source>
        <dbReference type="Proteomes" id="UP001500443"/>
    </source>
</evidence>
<gene>
    <name evidence="3" type="ORF">GCM10009802_19510</name>
</gene>
<dbReference type="SUPFAM" id="SSF109854">
    <property type="entry name" value="DinB/YfiT-like putative metalloenzymes"/>
    <property type="match status" value="1"/>
</dbReference>
<dbReference type="Proteomes" id="UP001500443">
    <property type="component" value="Unassembled WGS sequence"/>
</dbReference>
<protein>
    <submittedName>
        <fullName evidence="3">TIGR03086 family metal-binding protein</fullName>
    </submittedName>
</protein>
<feature type="domain" description="Mycothiol-dependent maleylpyruvate isomerase metal-binding" evidence="2">
    <location>
        <begin position="17"/>
        <end position="140"/>
    </location>
</feature>
<evidence type="ECO:0000313" key="3">
    <source>
        <dbReference type="EMBL" id="GAA2118103.1"/>
    </source>
</evidence>
<dbReference type="InterPro" id="IPR024344">
    <property type="entry name" value="MDMPI_metal-binding"/>
</dbReference>
<dbReference type="NCBIfam" id="TIGR03086">
    <property type="entry name" value="TIGR03086 family metal-binding protein"/>
    <property type="match status" value="1"/>
</dbReference>
<dbReference type="InterPro" id="IPR017520">
    <property type="entry name" value="CHP03086"/>
</dbReference>
<sequence>MTDASPAAPAAHPDLGPQTRAVARLAASIPDHRLEDPTPCEDMAVRHLLGHLIGLTAAFRDAGRKNLGPTTHTDPSSAPRPDISPGWRQELAQQLPALADAWHNPAAWEGETQAGGITLPAAVAGRVALNELLLHGWDLARATSQPYEPDEEALRISHELMAATPNGPTRQGMFDPIVTVPENAPLLDQVVGLSGRNPGWTPPGR</sequence>
<evidence type="ECO:0000256" key="1">
    <source>
        <dbReference type="SAM" id="MobiDB-lite"/>
    </source>
</evidence>
<reference evidence="4" key="1">
    <citation type="journal article" date="2019" name="Int. J. Syst. Evol. Microbiol.">
        <title>The Global Catalogue of Microorganisms (GCM) 10K type strain sequencing project: providing services to taxonomists for standard genome sequencing and annotation.</title>
        <authorList>
            <consortium name="The Broad Institute Genomics Platform"/>
            <consortium name="The Broad Institute Genome Sequencing Center for Infectious Disease"/>
            <person name="Wu L."/>
            <person name="Ma J."/>
        </authorList>
    </citation>
    <scope>NUCLEOTIDE SEQUENCE [LARGE SCALE GENOMIC DNA]</scope>
    <source>
        <strain evidence="4">JCM 15481</strain>
    </source>
</reference>
<dbReference type="InterPro" id="IPR017517">
    <property type="entry name" value="Maleyloyr_isom"/>
</dbReference>
<comment type="caution">
    <text evidence="3">The sequence shown here is derived from an EMBL/GenBank/DDBJ whole genome shotgun (WGS) entry which is preliminary data.</text>
</comment>
<organism evidence="3 4">
    <name type="scientific">Streptomyces synnematoformans</name>
    <dbReference type="NCBI Taxonomy" id="415721"/>
    <lineage>
        <taxon>Bacteria</taxon>
        <taxon>Bacillati</taxon>
        <taxon>Actinomycetota</taxon>
        <taxon>Actinomycetes</taxon>
        <taxon>Kitasatosporales</taxon>
        <taxon>Streptomycetaceae</taxon>
        <taxon>Streptomyces</taxon>
    </lineage>
</organism>
<proteinExistence type="predicted"/>
<evidence type="ECO:0000259" key="2">
    <source>
        <dbReference type="Pfam" id="PF11716"/>
    </source>
</evidence>
<dbReference type="EMBL" id="BAAAPF010000040">
    <property type="protein sequence ID" value="GAA2118103.1"/>
    <property type="molecule type" value="Genomic_DNA"/>
</dbReference>
<accession>A0ABP5JNU0</accession>
<dbReference type="Gene3D" id="1.20.120.450">
    <property type="entry name" value="dinb family like domain"/>
    <property type="match status" value="1"/>
</dbReference>